<dbReference type="EMBL" id="QSVN01000002">
    <property type="protein sequence ID" value="RGO34434.1"/>
    <property type="molecule type" value="Genomic_DNA"/>
</dbReference>
<dbReference type="AlphaFoldDB" id="A0A174RLF6"/>
<dbReference type="InterPro" id="IPR035069">
    <property type="entry name" value="TTHA1013/TTHA0281-like"/>
</dbReference>
<evidence type="ECO:0000259" key="1">
    <source>
        <dbReference type="Pfam" id="PF15919"/>
    </source>
</evidence>
<dbReference type="OrthoDB" id="5419659at2"/>
<evidence type="ECO:0000313" key="10">
    <source>
        <dbReference type="Proteomes" id="UP000284112"/>
    </source>
</evidence>
<dbReference type="Proteomes" id="UP000398619">
    <property type="component" value="Unassembled WGS sequence"/>
</dbReference>
<dbReference type="Proteomes" id="UP000261285">
    <property type="component" value="Unassembled WGS sequence"/>
</dbReference>
<gene>
    <name evidence="6" type="ORF">DLSSTS7063_02053</name>
    <name evidence="5" type="ORF">DW265_13900</name>
    <name evidence="4" type="ORF">DW641_14430</name>
    <name evidence="3" type="ORF">DXB16_02770</name>
    <name evidence="2" type="ORF">ERS852526_02150</name>
</gene>
<sequence length="92" mass="10716">MKFIYPAVFHKTEEGHYKGYFPDLECCYGEGETLDDAIESANEAARDWITLELSEDDPLIPYVSDIEDIEVKEGEIVRNISMNIRFYEGWDE</sequence>
<evidence type="ECO:0000313" key="4">
    <source>
        <dbReference type="EMBL" id="RHG04014.1"/>
    </source>
</evidence>
<dbReference type="Proteomes" id="UP000284112">
    <property type="component" value="Unassembled WGS sequence"/>
</dbReference>
<evidence type="ECO:0000313" key="2">
    <source>
        <dbReference type="EMBL" id="CUP86294.1"/>
    </source>
</evidence>
<dbReference type="Proteomes" id="UP000095485">
    <property type="component" value="Unassembled WGS sequence"/>
</dbReference>
<accession>A0A174RLF6</accession>
<evidence type="ECO:0000313" key="3">
    <source>
        <dbReference type="EMBL" id="RGO34434.1"/>
    </source>
</evidence>
<protein>
    <submittedName>
        <fullName evidence="3">Type II toxin-antitoxin system HicB family antitoxin</fullName>
    </submittedName>
    <submittedName>
        <fullName evidence="2">Uncharacterized protein family (UPF0150)</fullName>
    </submittedName>
</protein>
<evidence type="ECO:0000313" key="9">
    <source>
        <dbReference type="Proteomes" id="UP000284095"/>
    </source>
</evidence>
<dbReference type="EMBL" id="QRHW01000037">
    <property type="protein sequence ID" value="RHG04014.1"/>
    <property type="molecule type" value="Genomic_DNA"/>
</dbReference>
<dbReference type="GeneID" id="96229430"/>
<dbReference type="Proteomes" id="UP000284095">
    <property type="component" value="Unassembled WGS sequence"/>
</dbReference>
<organism evidence="2 7">
    <name type="scientific">Dorea longicatena</name>
    <dbReference type="NCBI Taxonomy" id="88431"/>
    <lineage>
        <taxon>Bacteria</taxon>
        <taxon>Bacillati</taxon>
        <taxon>Bacillota</taxon>
        <taxon>Clostridia</taxon>
        <taxon>Lachnospirales</taxon>
        <taxon>Lachnospiraceae</taxon>
        <taxon>Dorea</taxon>
    </lineage>
</organism>
<dbReference type="STRING" id="88431.ERS852423_02864"/>
<dbReference type="EMBL" id="CABHNM010000046">
    <property type="protein sequence ID" value="VUX14414.1"/>
    <property type="molecule type" value="Genomic_DNA"/>
</dbReference>
<evidence type="ECO:0000313" key="7">
    <source>
        <dbReference type="Proteomes" id="UP000095485"/>
    </source>
</evidence>
<dbReference type="RefSeq" id="WP_028085822.1">
    <property type="nucleotide sequence ID" value="NZ_AP031429.1"/>
</dbReference>
<reference evidence="6 11" key="3">
    <citation type="submission" date="2019-07" db="EMBL/GenBank/DDBJ databases">
        <authorList>
            <person name="Hibberd C M."/>
            <person name="Gehrig L. J."/>
            <person name="Chang H.-W."/>
            <person name="Venkatesh S."/>
        </authorList>
    </citation>
    <scope>NUCLEOTIDE SEQUENCE [LARGE SCALE GENOMIC DNA]</scope>
    <source>
        <strain evidence="6">Dorea_longicatena_SSTS_Bg7063</strain>
    </source>
</reference>
<dbReference type="Gene3D" id="3.30.160.250">
    <property type="match status" value="1"/>
</dbReference>
<evidence type="ECO:0000313" key="6">
    <source>
        <dbReference type="EMBL" id="VUX14414.1"/>
    </source>
</evidence>
<reference evidence="2 7" key="1">
    <citation type="submission" date="2015-09" db="EMBL/GenBank/DDBJ databases">
        <authorList>
            <consortium name="Pathogen Informatics"/>
        </authorList>
    </citation>
    <scope>NUCLEOTIDE SEQUENCE [LARGE SCALE GENOMIC DNA]</scope>
    <source>
        <strain evidence="2 7">2789STDY5834914</strain>
    </source>
</reference>
<reference evidence="8 9" key="2">
    <citation type="submission" date="2018-08" db="EMBL/GenBank/DDBJ databases">
        <title>A genome reference for cultivated species of the human gut microbiota.</title>
        <authorList>
            <person name="Zou Y."/>
            <person name="Xue W."/>
            <person name="Luo G."/>
        </authorList>
    </citation>
    <scope>NUCLEOTIDE SEQUENCE [LARGE SCALE GENOMIC DNA]</scope>
    <source>
        <strain evidence="5 9">AM22-22</strain>
        <strain evidence="4 10">AM23-13</strain>
        <strain evidence="3 8">OM02-16</strain>
    </source>
</reference>
<dbReference type="EMBL" id="QRIC01000043">
    <property type="protein sequence ID" value="RHG22060.1"/>
    <property type="molecule type" value="Genomic_DNA"/>
</dbReference>
<name>A0A174RLF6_9FIRM</name>
<dbReference type="EMBL" id="CZAY01000016">
    <property type="protein sequence ID" value="CUP86294.1"/>
    <property type="molecule type" value="Genomic_DNA"/>
</dbReference>
<dbReference type="InterPro" id="IPR031807">
    <property type="entry name" value="HicB-like"/>
</dbReference>
<dbReference type="Pfam" id="PF15919">
    <property type="entry name" value="HicB_lk_antitox"/>
    <property type="match status" value="1"/>
</dbReference>
<dbReference type="SUPFAM" id="SSF143100">
    <property type="entry name" value="TTHA1013/TTHA0281-like"/>
    <property type="match status" value="1"/>
</dbReference>
<feature type="domain" description="HicB-like antitoxin of toxin-antitoxin system" evidence="1">
    <location>
        <begin position="5"/>
        <end position="71"/>
    </location>
</feature>
<keyword evidence="9" id="KW-1185">Reference proteome</keyword>
<evidence type="ECO:0000313" key="5">
    <source>
        <dbReference type="EMBL" id="RHG22060.1"/>
    </source>
</evidence>
<proteinExistence type="predicted"/>
<evidence type="ECO:0000313" key="11">
    <source>
        <dbReference type="Proteomes" id="UP000398619"/>
    </source>
</evidence>
<evidence type="ECO:0000313" key="8">
    <source>
        <dbReference type="Proteomes" id="UP000261285"/>
    </source>
</evidence>